<proteinExistence type="predicted"/>
<protein>
    <submittedName>
        <fullName evidence="1">Uncharacterized protein</fullName>
    </submittedName>
</protein>
<gene>
    <name evidence="1" type="ORF">NXX45_01775</name>
</gene>
<dbReference type="Proteomes" id="UP001060330">
    <property type="component" value="Chromosome"/>
</dbReference>
<dbReference type="AlphaFoldDB" id="A0AAQ2NJ61"/>
<reference evidence="1" key="1">
    <citation type="submission" date="2022-08" db="EMBL/GenBank/DDBJ databases">
        <title>Genome Sequencing of Bacteroides fragilis Group Isolates with Nanopore Technology.</title>
        <authorList>
            <person name="Tisza M.J."/>
            <person name="Smith D."/>
            <person name="Dekker J.P."/>
        </authorList>
    </citation>
    <scope>NUCLEOTIDE SEQUENCE</scope>
    <source>
        <strain evidence="1">BFG-70</strain>
    </source>
</reference>
<dbReference type="EMBL" id="CP103216">
    <property type="protein sequence ID" value="UVR56824.1"/>
    <property type="molecule type" value="Genomic_DNA"/>
</dbReference>
<evidence type="ECO:0000313" key="2">
    <source>
        <dbReference type="Proteomes" id="UP001060330"/>
    </source>
</evidence>
<name>A0AAQ2NJ61_BACFG</name>
<sequence length="284" mass="32917">MIILEELFKNLTEFRHYAPYSETNIEFKDLNSSASSARKQICIILSKEVYDIVLKKEGEIHDALLTAMANLTLAKQLVFDVVKQRKSDVDIYKYEMEAMRRSYIENYFSGMDTLIQLLDKEESLEEWKNSRYCKLLSSLRIQTAEDFDFLYSIDLSYLFFFRIIPLQKEVLDEGMTGYFERVVDNQEMKDLLLHALAKSTIALALRRLDILEFPSTIRNLFDDSKTSRSGKDEQERMLALAEQLTGEAQSLLKNIDLMLSNNDSGIVDTETSFNAPDDKIIMMP</sequence>
<dbReference type="RefSeq" id="WP_196036125.1">
    <property type="nucleotide sequence ID" value="NZ_JADOZX010000029.1"/>
</dbReference>
<accession>A0AAQ2NJ61</accession>
<evidence type="ECO:0000313" key="1">
    <source>
        <dbReference type="EMBL" id="UVR56824.1"/>
    </source>
</evidence>
<organism evidence="1 2">
    <name type="scientific">Bacteroides fragilis</name>
    <dbReference type="NCBI Taxonomy" id="817"/>
    <lineage>
        <taxon>Bacteria</taxon>
        <taxon>Pseudomonadati</taxon>
        <taxon>Bacteroidota</taxon>
        <taxon>Bacteroidia</taxon>
        <taxon>Bacteroidales</taxon>
        <taxon>Bacteroidaceae</taxon>
        <taxon>Bacteroides</taxon>
    </lineage>
</organism>